<accession>A0A2M3ZTQ5</accession>
<proteinExistence type="predicted"/>
<name>A0A2M3ZTQ5_9DIPT</name>
<protein>
    <submittedName>
        <fullName evidence="1">Putative secreted peptide</fullName>
    </submittedName>
</protein>
<organism evidence="1">
    <name type="scientific">Anopheles braziliensis</name>
    <dbReference type="NCBI Taxonomy" id="58242"/>
    <lineage>
        <taxon>Eukaryota</taxon>
        <taxon>Metazoa</taxon>
        <taxon>Ecdysozoa</taxon>
        <taxon>Arthropoda</taxon>
        <taxon>Hexapoda</taxon>
        <taxon>Insecta</taxon>
        <taxon>Pterygota</taxon>
        <taxon>Neoptera</taxon>
        <taxon>Endopterygota</taxon>
        <taxon>Diptera</taxon>
        <taxon>Nematocera</taxon>
        <taxon>Culicoidea</taxon>
        <taxon>Culicidae</taxon>
        <taxon>Anophelinae</taxon>
        <taxon>Anopheles</taxon>
    </lineage>
</organism>
<dbReference type="AlphaFoldDB" id="A0A2M3ZTQ5"/>
<evidence type="ECO:0000313" key="1">
    <source>
        <dbReference type="EMBL" id="MBW31946.1"/>
    </source>
</evidence>
<sequence>MILGTWTLGLITVGAQLDVRAALLAALVVDATGAATVPTVHPGSRVREAGWQTVRQCCHLDLHLLVLLLLLIVDVVRAIVRQHGIPALAEEGQRFG</sequence>
<dbReference type="EMBL" id="GGFM01011195">
    <property type="protein sequence ID" value="MBW31946.1"/>
    <property type="molecule type" value="Transcribed_RNA"/>
</dbReference>
<reference evidence="1" key="1">
    <citation type="submission" date="2018-01" db="EMBL/GenBank/DDBJ databases">
        <title>An insight into the sialome of Amazonian anophelines.</title>
        <authorList>
            <person name="Ribeiro J.M."/>
            <person name="Scarpassa V."/>
            <person name="Calvo E."/>
        </authorList>
    </citation>
    <scope>NUCLEOTIDE SEQUENCE</scope>
    <source>
        <tissue evidence="1">Salivary glands</tissue>
    </source>
</reference>